<organism evidence="9 10">
    <name type="scientific">Halanaerobium congolense</name>
    <dbReference type="NCBI Taxonomy" id="54121"/>
    <lineage>
        <taxon>Bacteria</taxon>
        <taxon>Bacillati</taxon>
        <taxon>Bacillota</taxon>
        <taxon>Clostridia</taxon>
        <taxon>Halanaerobiales</taxon>
        <taxon>Halanaerobiaceae</taxon>
        <taxon>Halanaerobium</taxon>
    </lineage>
</organism>
<feature type="site" description="Discriminates between blocked and unblocked aminoacyl-tRNA" evidence="8">
    <location>
        <position position="9"/>
    </location>
</feature>
<dbReference type="GO" id="GO:0000049">
    <property type="term" value="F:tRNA binding"/>
    <property type="evidence" value="ECO:0007669"/>
    <property type="project" value="UniProtKB-UniRule"/>
</dbReference>
<feature type="binding site" evidence="8">
    <location>
        <position position="111"/>
    </location>
    <ligand>
        <name>tRNA</name>
        <dbReference type="ChEBI" id="CHEBI:17843"/>
    </ligand>
</feature>
<comment type="function">
    <text evidence="8">Hydrolyzes ribosome-free peptidyl-tRNAs (with 1 or more amino acids incorporated), which drop off the ribosome during protein synthesis, or as a result of ribosome stalling.</text>
</comment>
<feature type="active site" description="Proton acceptor" evidence="8">
    <location>
        <position position="19"/>
    </location>
</feature>
<evidence type="ECO:0000256" key="8">
    <source>
        <dbReference type="HAMAP-Rule" id="MF_00083"/>
    </source>
</evidence>
<dbReference type="GO" id="GO:0006515">
    <property type="term" value="P:protein quality control for misfolded or incompletely synthesized proteins"/>
    <property type="evidence" value="ECO:0007669"/>
    <property type="project" value="UniProtKB-UniRule"/>
</dbReference>
<dbReference type="PANTHER" id="PTHR17224:SF1">
    <property type="entry name" value="PEPTIDYL-TRNA HYDROLASE"/>
    <property type="match status" value="1"/>
</dbReference>
<sequence>MKVIAGLGNPGEKYAYTRHNIGFMVISELADRFKINSSYKFDGLIGDFFFGGEKIIIFQPMKYMNKSGQPIYKVLDYFGIEPEDLLIIHDDLDLELGSMRFKQSGGSGGHNGIKSIINNLGTDNFKRLKIGIGRPPKNIPVPDFVLTTFKGEEKDVSEKVVKDAASAVELMLKENISKAMNKYNG</sequence>
<feature type="binding site" evidence="8">
    <location>
        <position position="63"/>
    </location>
    <ligand>
        <name>tRNA</name>
        <dbReference type="ChEBI" id="CHEBI:17843"/>
    </ligand>
</feature>
<evidence type="ECO:0000256" key="5">
    <source>
        <dbReference type="ARBA" id="ARBA00038063"/>
    </source>
</evidence>
<proteinExistence type="inferred from homology"/>
<dbReference type="GeneID" id="57013098"/>
<evidence type="ECO:0000256" key="1">
    <source>
        <dbReference type="ARBA" id="ARBA00013260"/>
    </source>
</evidence>
<accession>A0A1M7P616</accession>
<dbReference type="CDD" id="cd00462">
    <property type="entry name" value="PTH"/>
    <property type="match status" value="1"/>
</dbReference>
<dbReference type="GO" id="GO:0004045">
    <property type="term" value="F:peptidyl-tRNA hydrolase activity"/>
    <property type="evidence" value="ECO:0007669"/>
    <property type="project" value="UniProtKB-UniRule"/>
</dbReference>
<name>A0A1M7P616_9FIRM</name>
<evidence type="ECO:0000313" key="10">
    <source>
        <dbReference type="Proteomes" id="UP000295472"/>
    </source>
</evidence>
<comment type="function">
    <text evidence="8">Catalyzes the release of premature peptidyl moieties from peptidyl-tRNA molecules trapped in stalled 50S ribosomal subunits, and thus maintains levels of free tRNAs and 50S ribosomes.</text>
</comment>
<evidence type="ECO:0000256" key="3">
    <source>
        <dbReference type="ARBA" id="ARBA00022801"/>
    </source>
</evidence>
<feature type="binding site" evidence="8">
    <location>
        <position position="65"/>
    </location>
    <ligand>
        <name>tRNA</name>
        <dbReference type="ChEBI" id="CHEBI:17843"/>
    </ligand>
</feature>
<dbReference type="AlphaFoldDB" id="A0A1M7P616"/>
<dbReference type="InterPro" id="IPR018171">
    <property type="entry name" value="Pept_tRNA_hydro_CS"/>
</dbReference>
<evidence type="ECO:0000313" key="9">
    <source>
        <dbReference type="EMBL" id="TDX42469.1"/>
    </source>
</evidence>
<keyword evidence="8" id="KW-0963">Cytoplasm</keyword>
<evidence type="ECO:0000256" key="2">
    <source>
        <dbReference type="ARBA" id="ARBA00022555"/>
    </source>
</evidence>
<dbReference type="EC" id="3.1.1.29" evidence="1 8"/>
<dbReference type="GO" id="GO:0072344">
    <property type="term" value="P:rescue of stalled ribosome"/>
    <property type="evidence" value="ECO:0007669"/>
    <property type="project" value="UniProtKB-UniRule"/>
</dbReference>
<evidence type="ECO:0000256" key="7">
    <source>
        <dbReference type="ARBA" id="ARBA00050038"/>
    </source>
</evidence>
<gene>
    <name evidence="8" type="primary">pth</name>
    <name evidence="9" type="ORF">C7954_12057</name>
</gene>
<dbReference type="STRING" id="54121.SAMN04515653_12630"/>
<dbReference type="Pfam" id="PF01195">
    <property type="entry name" value="Pept_tRNA_hydro"/>
    <property type="match status" value="1"/>
</dbReference>
<evidence type="ECO:0000256" key="4">
    <source>
        <dbReference type="ARBA" id="ARBA00022884"/>
    </source>
</evidence>
<comment type="similarity">
    <text evidence="5 8">Belongs to the PTH family.</text>
</comment>
<keyword evidence="4 8" id="KW-0694">RNA-binding</keyword>
<dbReference type="RefSeq" id="WP_073160362.1">
    <property type="nucleotide sequence ID" value="NZ_FRCV01000025.1"/>
</dbReference>
<dbReference type="NCBIfam" id="TIGR00447">
    <property type="entry name" value="pth"/>
    <property type="match status" value="1"/>
</dbReference>
<comment type="catalytic activity">
    <reaction evidence="6 8">
        <text>an N-acyl-L-alpha-aminoacyl-tRNA + H2O = an N-acyl-L-amino acid + a tRNA + H(+)</text>
        <dbReference type="Rhea" id="RHEA:54448"/>
        <dbReference type="Rhea" id="RHEA-COMP:10123"/>
        <dbReference type="Rhea" id="RHEA-COMP:13883"/>
        <dbReference type="ChEBI" id="CHEBI:15377"/>
        <dbReference type="ChEBI" id="CHEBI:15378"/>
        <dbReference type="ChEBI" id="CHEBI:59874"/>
        <dbReference type="ChEBI" id="CHEBI:78442"/>
        <dbReference type="ChEBI" id="CHEBI:138191"/>
        <dbReference type="EC" id="3.1.1.29"/>
    </reaction>
</comment>
<dbReference type="PROSITE" id="PS01196">
    <property type="entry name" value="PEPT_TRNA_HYDROL_2"/>
    <property type="match status" value="1"/>
</dbReference>
<dbReference type="Gene3D" id="3.40.50.1470">
    <property type="entry name" value="Peptidyl-tRNA hydrolase"/>
    <property type="match status" value="1"/>
</dbReference>
<comment type="subcellular location">
    <subcellularLocation>
        <location evidence="8">Cytoplasm</location>
    </subcellularLocation>
</comment>
<dbReference type="GO" id="GO:0005737">
    <property type="term" value="C:cytoplasm"/>
    <property type="evidence" value="ECO:0007669"/>
    <property type="project" value="UniProtKB-SubCell"/>
</dbReference>
<protein>
    <recommendedName>
        <fullName evidence="7 8">Peptidyl-tRNA hydrolase</fullName>
        <shortName evidence="8">Pth</shortName>
        <ecNumber evidence="1 8">3.1.1.29</ecNumber>
    </recommendedName>
</protein>
<dbReference type="SUPFAM" id="SSF53178">
    <property type="entry name" value="Peptidyl-tRNA hydrolase-like"/>
    <property type="match status" value="1"/>
</dbReference>
<evidence type="ECO:0000256" key="6">
    <source>
        <dbReference type="ARBA" id="ARBA00048707"/>
    </source>
</evidence>
<comment type="subunit">
    <text evidence="8">Monomer.</text>
</comment>
<dbReference type="Proteomes" id="UP000295472">
    <property type="component" value="Unassembled WGS sequence"/>
</dbReference>
<reference evidence="9 10" key="1">
    <citation type="submission" date="2019-03" db="EMBL/GenBank/DDBJ databases">
        <title>Subsurface microbial communities from deep shales in Ohio and West Virginia, USA.</title>
        <authorList>
            <person name="Wrighton K."/>
        </authorList>
    </citation>
    <scope>NUCLEOTIDE SEQUENCE [LARGE SCALE GENOMIC DNA]</scope>
    <source>
        <strain evidence="9 10">DSMZ 11287</strain>
    </source>
</reference>
<dbReference type="PANTHER" id="PTHR17224">
    <property type="entry name" value="PEPTIDYL-TRNA HYDROLASE"/>
    <property type="match status" value="1"/>
</dbReference>
<comment type="caution">
    <text evidence="9">The sequence shown here is derived from an EMBL/GenBank/DDBJ whole genome shotgun (WGS) entry which is preliminary data.</text>
</comment>
<dbReference type="OrthoDB" id="9800507at2"/>
<keyword evidence="2 8" id="KW-0820">tRNA-binding</keyword>
<dbReference type="HAMAP" id="MF_00083">
    <property type="entry name" value="Pept_tRNA_hydro_bact"/>
    <property type="match status" value="1"/>
</dbReference>
<dbReference type="InterPro" id="IPR001328">
    <property type="entry name" value="Pept_tRNA_hydro"/>
</dbReference>
<dbReference type="EMBL" id="SOEF01000020">
    <property type="protein sequence ID" value="TDX42469.1"/>
    <property type="molecule type" value="Genomic_DNA"/>
</dbReference>
<dbReference type="InterPro" id="IPR036416">
    <property type="entry name" value="Pept_tRNA_hydro_sf"/>
</dbReference>
<keyword evidence="3 8" id="KW-0378">Hydrolase</keyword>
<feature type="binding site" evidence="8">
    <location>
        <position position="14"/>
    </location>
    <ligand>
        <name>tRNA</name>
        <dbReference type="ChEBI" id="CHEBI:17843"/>
    </ligand>
</feature>
<dbReference type="FunFam" id="3.40.50.1470:FF:000001">
    <property type="entry name" value="Peptidyl-tRNA hydrolase"/>
    <property type="match status" value="1"/>
</dbReference>
<feature type="site" description="Stabilizes the basic form of H active site to accept a proton" evidence="8">
    <location>
        <position position="90"/>
    </location>
</feature>